<dbReference type="AlphaFoldDB" id="A0A517ZI18"/>
<dbReference type="KEGG" id="sdyn:Mal52_05720"/>
<dbReference type="Pfam" id="PF04993">
    <property type="entry name" value="TfoX_N"/>
    <property type="match status" value="1"/>
</dbReference>
<dbReference type="SUPFAM" id="SSF159894">
    <property type="entry name" value="YgaC/TfoX-N like"/>
    <property type="match status" value="1"/>
</dbReference>
<name>A0A517ZI18_9PLAN</name>
<reference evidence="2 3" key="1">
    <citation type="submission" date="2019-02" db="EMBL/GenBank/DDBJ databases">
        <title>Deep-cultivation of Planctomycetes and their phenomic and genomic characterization uncovers novel biology.</title>
        <authorList>
            <person name="Wiegand S."/>
            <person name="Jogler M."/>
            <person name="Boedeker C."/>
            <person name="Pinto D."/>
            <person name="Vollmers J."/>
            <person name="Rivas-Marin E."/>
            <person name="Kohn T."/>
            <person name="Peeters S.H."/>
            <person name="Heuer A."/>
            <person name="Rast P."/>
            <person name="Oberbeckmann S."/>
            <person name="Bunk B."/>
            <person name="Jeske O."/>
            <person name="Meyerdierks A."/>
            <person name="Storesund J.E."/>
            <person name="Kallscheuer N."/>
            <person name="Luecker S."/>
            <person name="Lage O.M."/>
            <person name="Pohl T."/>
            <person name="Merkel B.J."/>
            <person name="Hornburger P."/>
            <person name="Mueller R.-W."/>
            <person name="Bruemmer F."/>
            <person name="Labrenz M."/>
            <person name="Spormann A.M."/>
            <person name="Op den Camp H."/>
            <person name="Overmann J."/>
            <person name="Amann R."/>
            <person name="Jetten M.S.M."/>
            <person name="Mascher T."/>
            <person name="Medema M.H."/>
            <person name="Devos D.P."/>
            <person name="Kaster A.-K."/>
            <person name="Ovreas L."/>
            <person name="Rohde M."/>
            <person name="Galperin M.Y."/>
            <person name="Jogler C."/>
        </authorList>
    </citation>
    <scope>NUCLEOTIDE SEQUENCE [LARGE SCALE GENOMIC DNA]</scope>
    <source>
        <strain evidence="2 3">Mal52</strain>
    </source>
</reference>
<dbReference type="EMBL" id="CP036276">
    <property type="protein sequence ID" value="QDU42117.1"/>
    <property type="molecule type" value="Genomic_DNA"/>
</dbReference>
<organism evidence="2 3">
    <name type="scientific">Symmachiella dynata</name>
    <dbReference type="NCBI Taxonomy" id="2527995"/>
    <lineage>
        <taxon>Bacteria</taxon>
        <taxon>Pseudomonadati</taxon>
        <taxon>Planctomycetota</taxon>
        <taxon>Planctomycetia</taxon>
        <taxon>Planctomycetales</taxon>
        <taxon>Planctomycetaceae</taxon>
        <taxon>Symmachiella</taxon>
    </lineage>
</organism>
<protein>
    <recommendedName>
        <fullName evidence="1">TfoX N-terminal domain-containing protein</fullName>
    </recommendedName>
</protein>
<feature type="domain" description="TfoX N-terminal" evidence="1">
    <location>
        <begin position="17"/>
        <end position="102"/>
    </location>
</feature>
<dbReference type="InterPro" id="IPR007076">
    <property type="entry name" value="TfoX_N"/>
</dbReference>
<evidence type="ECO:0000313" key="3">
    <source>
        <dbReference type="Proteomes" id="UP000319383"/>
    </source>
</evidence>
<evidence type="ECO:0000259" key="1">
    <source>
        <dbReference type="Pfam" id="PF04993"/>
    </source>
</evidence>
<dbReference type="Proteomes" id="UP000319383">
    <property type="component" value="Chromosome"/>
</dbReference>
<dbReference type="RefSeq" id="WP_145374169.1">
    <property type="nucleotide sequence ID" value="NZ_CP036270.1"/>
</dbReference>
<accession>A0A517ZI18</accession>
<dbReference type="Gene3D" id="3.30.1460.30">
    <property type="entry name" value="YgaC/TfoX-N like chaperone"/>
    <property type="match status" value="1"/>
</dbReference>
<sequence>MAYDEQLAERVRPLMRRRKGFSEKKMFGGVGFLLSGNMCVGVWKECLILRLGLENYETALSDPDTREFDITGRAMRGWVMVEPAGVEVEADLLDWVDQAVKFVRTLPAK</sequence>
<evidence type="ECO:0000313" key="2">
    <source>
        <dbReference type="EMBL" id="QDU42117.1"/>
    </source>
</evidence>
<dbReference type="OrthoDB" id="214902at2"/>
<proteinExistence type="predicted"/>
<gene>
    <name evidence="2" type="ORF">Mal52_05720</name>
</gene>
<keyword evidence="3" id="KW-1185">Reference proteome</keyword>